<reference evidence="1 2" key="1">
    <citation type="submission" date="2018-06" db="EMBL/GenBank/DDBJ databases">
        <title>Freshwater and sediment microbial communities from various areas in North America, analyzing microbe dynamics in response to fracking.</title>
        <authorList>
            <person name="Lamendella R."/>
        </authorList>
    </citation>
    <scope>NUCLEOTIDE SEQUENCE [LARGE SCALE GENOMIC DNA]</scope>
    <source>
        <strain evidence="1 2">114J</strain>
    </source>
</reference>
<dbReference type="InterPro" id="IPR011990">
    <property type="entry name" value="TPR-like_helical_dom_sf"/>
</dbReference>
<accession>A0A366GHD4</accession>
<comment type="caution">
    <text evidence="1">The sequence shown here is derived from an EMBL/GenBank/DDBJ whole genome shotgun (WGS) entry which is preliminary data.</text>
</comment>
<dbReference type="Proteomes" id="UP000252995">
    <property type="component" value="Unassembled WGS sequence"/>
</dbReference>
<dbReference type="InterPro" id="IPR019734">
    <property type="entry name" value="TPR_rpt"/>
</dbReference>
<evidence type="ECO:0000313" key="1">
    <source>
        <dbReference type="EMBL" id="RBP25716.1"/>
    </source>
</evidence>
<gene>
    <name evidence="1" type="ORF">DET50_12159</name>
</gene>
<protein>
    <submittedName>
        <fullName evidence="1">Outer membrane lipoprotein YfiO</fullName>
    </submittedName>
</protein>
<organism evidence="1 2">
    <name type="scientific">Marinobacter pelagius</name>
    <dbReference type="NCBI Taxonomy" id="379482"/>
    <lineage>
        <taxon>Bacteria</taxon>
        <taxon>Pseudomonadati</taxon>
        <taxon>Pseudomonadota</taxon>
        <taxon>Gammaproteobacteria</taxon>
        <taxon>Pseudomonadales</taxon>
        <taxon>Marinobacteraceae</taxon>
        <taxon>Marinobacter</taxon>
    </lineage>
</organism>
<dbReference type="OrthoDB" id="9806825at2"/>
<dbReference type="EMBL" id="QNRO01000021">
    <property type="protein sequence ID" value="RBP25716.1"/>
    <property type="molecule type" value="Genomic_DNA"/>
</dbReference>
<proteinExistence type="predicted"/>
<dbReference type="AlphaFoldDB" id="A0A366GHD4"/>
<evidence type="ECO:0000313" key="2">
    <source>
        <dbReference type="Proteomes" id="UP000252995"/>
    </source>
</evidence>
<keyword evidence="1" id="KW-0449">Lipoprotein</keyword>
<sequence length="935" mass="104440">MNLSSRFLFLAVVLAAPVEAQESFRVELGRDGRTIGDMRPVFLKFESRPLPAISPAEVARRYQRLFETSNEPEVRVDALNRLTNIRDRSGQDVGYSPEQEPEIYEEVLGSYEAILARGSFSGRLDELLYQMAKAHALTGEAGESIQRLKQLVGLYPKSPLVPEARFRIAESAFANGQFAEAETGYRALLGGEGGEALKAKARYMLGWSQFKQGEGAWDRAADTFQTVLDGFLPTAESIRQVPESSVETIDDTLRVLALMASRTQGLAALDQWFDSGSVRPWEPLVFDRLADLYAITGKYEASVAVNEAFHRRYPQHASSPRFLAQIVEVWQMAGNDRKVRQARAGYVAAYSPAPTFSRLEPREQSRWREYARWLGDTSYEAATGLSDRGELEASRPLFAEAAGYYETLAPRAANAGPIWRLAGDARIQARQRHEALENYRTAAYETGNYSEAADAGWAAVVLQRDRVINEAGKELEHLAAEVDQFASAFETDARVPGAQADLAARWLEMESYDHAVAYASAVLKRGDAAIKEQYAAWLVTARVRQAQQEFGLAERAWRQTLRLVDSSEPDVLRPDDRDLILKQLATAVYRQGERAAETGKVAEAVAHFRRVGQVLPDAEIAIRGRFDAANTLLKASEWQSAVNELQWFRRNYPNHDLARDIGKKLVYAYSQSGQPGRAADELLTLASGQSNPWPNKLRAAALFHEAGDTGQRDDLYVEYLATGPVPARAEDHIRLQTMRHRLLASTSDRDRVRAAIVDAELASEWHSADTLQWSAASAIVLGTHAAEVFADIPLNHPLAESLDRKQSALEAAQARFAQAERFGGEAVRSEILYRRAELYRELAQDLMASEVPAELNEMEAMQYQMLLEEEAYPFEEKALNLHAENHGRIAETGYDDWIGRSLEALARLHPGRYERSIRWMSGNAPEVNREEGDDA</sequence>
<dbReference type="SUPFAM" id="SSF48452">
    <property type="entry name" value="TPR-like"/>
    <property type="match status" value="2"/>
</dbReference>
<dbReference type="Pfam" id="PF13174">
    <property type="entry name" value="TPR_6"/>
    <property type="match status" value="2"/>
</dbReference>
<dbReference type="RefSeq" id="WP_113863717.1">
    <property type="nucleotide sequence ID" value="NZ_QNRO01000021.1"/>
</dbReference>
<dbReference type="Gene3D" id="1.25.40.10">
    <property type="entry name" value="Tetratricopeptide repeat domain"/>
    <property type="match status" value="2"/>
</dbReference>
<dbReference type="STRING" id="379482.SAMN04487961_0899"/>
<name>A0A366GHD4_9GAMM</name>